<dbReference type="Gene3D" id="1.20.120.550">
    <property type="entry name" value="Membrane associated eicosanoid/glutathione metabolism-like domain"/>
    <property type="match status" value="1"/>
</dbReference>
<sequence length="156" mass="16642">MASFFGLVDLTKNLSYYTVPVALAAAMLPHVVAVTGSKGVFDNANPRTLKENLEKTDALDKETKQRIARAKAASDNGFETIGLYAAAVVAANVTGVDTALLNRLTIGYVVSRFAFVFVYVQLGSNRKTAPVRSLTWMAGIASIVTLFIKAGNKVAI</sequence>
<feature type="transmembrane region" description="Helical" evidence="5">
    <location>
        <begin position="134"/>
        <end position="151"/>
    </location>
</feature>
<feature type="transmembrane region" description="Helical" evidence="5">
    <location>
        <begin position="104"/>
        <end position="122"/>
    </location>
</feature>
<organism evidence="6 7">
    <name type="scientific">Akanthomyces lecanii RCEF 1005</name>
    <dbReference type="NCBI Taxonomy" id="1081108"/>
    <lineage>
        <taxon>Eukaryota</taxon>
        <taxon>Fungi</taxon>
        <taxon>Dikarya</taxon>
        <taxon>Ascomycota</taxon>
        <taxon>Pezizomycotina</taxon>
        <taxon>Sordariomycetes</taxon>
        <taxon>Hypocreomycetidae</taxon>
        <taxon>Hypocreales</taxon>
        <taxon>Cordycipitaceae</taxon>
        <taxon>Akanthomyces</taxon>
        <taxon>Cordyceps confragosa</taxon>
    </lineage>
</organism>
<keyword evidence="3 5" id="KW-1133">Transmembrane helix</keyword>
<keyword evidence="7" id="KW-1185">Reference proteome</keyword>
<dbReference type="SUPFAM" id="SSF161084">
    <property type="entry name" value="MAPEG domain-like"/>
    <property type="match status" value="1"/>
</dbReference>
<evidence type="ECO:0000256" key="5">
    <source>
        <dbReference type="SAM" id="Phobius"/>
    </source>
</evidence>
<protein>
    <submittedName>
        <fullName evidence="6">Membrane associated eicosanoid/glutathione metabolism-like domain protein</fullName>
    </submittedName>
</protein>
<dbReference type="InterPro" id="IPR001129">
    <property type="entry name" value="Membr-assoc_MAPEG"/>
</dbReference>
<evidence type="ECO:0000256" key="1">
    <source>
        <dbReference type="ARBA" id="ARBA00004370"/>
    </source>
</evidence>
<reference evidence="6 7" key="1">
    <citation type="journal article" date="2016" name="Genome Biol. Evol.">
        <title>Divergent and convergent evolution of fungal pathogenicity.</title>
        <authorList>
            <person name="Shang Y."/>
            <person name="Xiao G."/>
            <person name="Zheng P."/>
            <person name="Cen K."/>
            <person name="Zhan S."/>
            <person name="Wang C."/>
        </authorList>
    </citation>
    <scope>NUCLEOTIDE SEQUENCE [LARGE SCALE GENOMIC DNA]</scope>
    <source>
        <strain evidence="6 7">RCEF 1005</strain>
    </source>
</reference>
<name>A0A168HPI6_CORDF</name>
<dbReference type="Proteomes" id="UP000076881">
    <property type="component" value="Unassembled WGS sequence"/>
</dbReference>
<keyword evidence="2 5" id="KW-0812">Transmembrane</keyword>
<feature type="transmembrane region" description="Helical" evidence="5">
    <location>
        <begin position="14"/>
        <end position="34"/>
    </location>
</feature>
<evidence type="ECO:0000256" key="4">
    <source>
        <dbReference type="ARBA" id="ARBA00023136"/>
    </source>
</evidence>
<dbReference type="InterPro" id="IPR023352">
    <property type="entry name" value="MAPEG-like_dom_sf"/>
</dbReference>
<keyword evidence="4 5" id="KW-0472">Membrane</keyword>
<gene>
    <name evidence="6" type="ORF">LEL_04877</name>
</gene>
<dbReference type="AlphaFoldDB" id="A0A168HPI6"/>
<dbReference type="PANTHER" id="PTHR35371:SF1">
    <property type="entry name" value="BLR7753 PROTEIN"/>
    <property type="match status" value="1"/>
</dbReference>
<dbReference type="OrthoDB" id="2122304at2759"/>
<evidence type="ECO:0000256" key="3">
    <source>
        <dbReference type="ARBA" id="ARBA00022989"/>
    </source>
</evidence>
<dbReference type="PANTHER" id="PTHR35371">
    <property type="entry name" value="INNER MEMBRANE PROTEIN"/>
    <property type="match status" value="1"/>
</dbReference>
<evidence type="ECO:0000256" key="2">
    <source>
        <dbReference type="ARBA" id="ARBA00022692"/>
    </source>
</evidence>
<evidence type="ECO:0000313" key="6">
    <source>
        <dbReference type="EMBL" id="OAA78054.1"/>
    </source>
</evidence>
<evidence type="ECO:0000313" key="7">
    <source>
        <dbReference type="Proteomes" id="UP000076881"/>
    </source>
</evidence>
<dbReference type="EMBL" id="AZHF01000003">
    <property type="protein sequence ID" value="OAA78054.1"/>
    <property type="molecule type" value="Genomic_DNA"/>
</dbReference>
<comment type="caution">
    <text evidence="6">The sequence shown here is derived from an EMBL/GenBank/DDBJ whole genome shotgun (WGS) entry which is preliminary data.</text>
</comment>
<dbReference type="GO" id="GO:0016020">
    <property type="term" value="C:membrane"/>
    <property type="evidence" value="ECO:0007669"/>
    <property type="project" value="UniProtKB-SubCell"/>
</dbReference>
<comment type="subcellular location">
    <subcellularLocation>
        <location evidence="1">Membrane</location>
    </subcellularLocation>
</comment>
<accession>A0A168HPI6</accession>
<dbReference type="Pfam" id="PF01124">
    <property type="entry name" value="MAPEG"/>
    <property type="match status" value="1"/>
</dbReference>
<proteinExistence type="predicted"/>